<sequence>MFTVKCPICGGRLTIDERMRKIINHISKEEASKKGEKRFDDAVSRVEEKRRERERKLEEAHRLQEEKRRRAQEAFEKAREKAEKEGDIKKPPSIFGD</sequence>
<evidence type="ECO:0000313" key="2">
    <source>
        <dbReference type="EMBL" id="GAH60912.1"/>
    </source>
</evidence>
<dbReference type="AlphaFoldDB" id="X1GUS6"/>
<organism evidence="2">
    <name type="scientific">marine sediment metagenome</name>
    <dbReference type="NCBI Taxonomy" id="412755"/>
    <lineage>
        <taxon>unclassified sequences</taxon>
        <taxon>metagenomes</taxon>
        <taxon>ecological metagenomes</taxon>
    </lineage>
</organism>
<feature type="region of interest" description="Disordered" evidence="1">
    <location>
        <begin position="50"/>
        <end position="97"/>
    </location>
</feature>
<dbReference type="Pfam" id="PF01724">
    <property type="entry name" value="DUF29"/>
    <property type="match status" value="1"/>
</dbReference>
<reference evidence="2" key="1">
    <citation type="journal article" date="2014" name="Front. Microbiol.">
        <title>High frequency of phylogenetically diverse reductive dehalogenase-homologous genes in deep subseafloor sedimentary metagenomes.</title>
        <authorList>
            <person name="Kawai M."/>
            <person name="Futagami T."/>
            <person name="Toyoda A."/>
            <person name="Takaki Y."/>
            <person name="Nishi S."/>
            <person name="Hori S."/>
            <person name="Arai W."/>
            <person name="Tsubouchi T."/>
            <person name="Morono Y."/>
            <person name="Uchiyama I."/>
            <person name="Ito T."/>
            <person name="Fujiyama A."/>
            <person name="Inagaki F."/>
            <person name="Takami H."/>
        </authorList>
    </citation>
    <scope>NUCLEOTIDE SEQUENCE</scope>
    <source>
        <strain evidence="2">Expedition CK06-06</strain>
    </source>
</reference>
<evidence type="ECO:0000256" key="1">
    <source>
        <dbReference type="SAM" id="MobiDB-lite"/>
    </source>
</evidence>
<comment type="caution">
    <text evidence="2">The sequence shown here is derived from an EMBL/GenBank/DDBJ whole genome shotgun (WGS) entry which is preliminary data.</text>
</comment>
<dbReference type="EMBL" id="BARU01020193">
    <property type="protein sequence ID" value="GAH60912.1"/>
    <property type="molecule type" value="Genomic_DNA"/>
</dbReference>
<accession>X1GUS6</accession>
<proteinExistence type="predicted"/>
<name>X1GUS6_9ZZZZ</name>
<feature type="compositionally biased region" description="Basic and acidic residues" evidence="1">
    <location>
        <begin position="50"/>
        <end position="90"/>
    </location>
</feature>
<gene>
    <name evidence="2" type="ORF">S03H2_33194</name>
</gene>
<protein>
    <submittedName>
        <fullName evidence="2">Uncharacterized protein</fullName>
    </submittedName>
</protein>